<keyword evidence="6" id="KW-1185">Reference proteome</keyword>
<dbReference type="STRING" id="4096.A0A1U7WXW5"/>
<reference evidence="6" key="1">
    <citation type="journal article" date="2013" name="Genome Biol.">
        <title>Reference genomes and transcriptomes of Nicotiana sylvestris and Nicotiana tomentosiformis.</title>
        <authorList>
            <person name="Sierro N."/>
            <person name="Battey J.N."/>
            <person name="Ouadi S."/>
            <person name="Bovet L."/>
            <person name="Goepfert S."/>
            <person name="Bakaher N."/>
            <person name="Peitsch M.C."/>
            <person name="Ivanov N.V."/>
        </authorList>
    </citation>
    <scope>NUCLEOTIDE SEQUENCE [LARGE SCALE GENOMIC DNA]</scope>
</reference>
<evidence type="ECO:0000313" key="6">
    <source>
        <dbReference type="Proteomes" id="UP000189701"/>
    </source>
</evidence>
<keyword evidence="3" id="KW-0862">Zinc</keyword>
<evidence type="ECO:0000313" key="7">
    <source>
        <dbReference type="RefSeq" id="XP_009779080.1"/>
    </source>
</evidence>
<dbReference type="PANTHER" id="PTHR31973:SF113">
    <property type="entry name" value="PROTEIN FAR1-RELATED SEQUENCE 5-LIKE"/>
    <property type="match status" value="1"/>
</dbReference>
<evidence type="ECO:0000256" key="4">
    <source>
        <dbReference type="PROSITE-ProRule" id="PRU00325"/>
    </source>
</evidence>
<dbReference type="InterPro" id="IPR004332">
    <property type="entry name" value="Transposase_MuDR"/>
</dbReference>
<dbReference type="RefSeq" id="XP_009779080.1">
    <property type="nucleotide sequence ID" value="XM_009780778.1"/>
</dbReference>
<protein>
    <submittedName>
        <fullName evidence="7">Uncharacterized protein LOC104228333</fullName>
    </submittedName>
</protein>
<evidence type="ECO:0000256" key="2">
    <source>
        <dbReference type="ARBA" id="ARBA00022771"/>
    </source>
</evidence>
<dbReference type="Proteomes" id="UP000189701">
    <property type="component" value="Unplaced"/>
</dbReference>
<feature type="domain" description="SWIM-type" evidence="5">
    <location>
        <begin position="635"/>
        <end position="667"/>
    </location>
</feature>
<proteinExistence type="predicted"/>
<dbReference type="eggNOG" id="ENOG502RJNC">
    <property type="taxonomic scope" value="Eukaryota"/>
</dbReference>
<evidence type="ECO:0000259" key="5">
    <source>
        <dbReference type="PROSITE" id="PS50966"/>
    </source>
</evidence>
<organism evidence="6 7">
    <name type="scientific">Nicotiana sylvestris</name>
    <name type="common">Wood tobacco</name>
    <name type="synonym">South American tobacco</name>
    <dbReference type="NCBI Taxonomy" id="4096"/>
    <lineage>
        <taxon>Eukaryota</taxon>
        <taxon>Viridiplantae</taxon>
        <taxon>Streptophyta</taxon>
        <taxon>Embryophyta</taxon>
        <taxon>Tracheophyta</taxon>
        <taxon>Spermatophyta</taxon>
        <taxon>Magnoliopsida</taxon>
        <taxon>eudicotyledons</taxon>
        <taxon>Gunneridae</taxon>
        <taxon>Pentapetalae</taxon>
        <taxon>asterids</taxon>
        <taxon>lamiids</taxon>
        <taxon>Solanales</taxon>
        <taxon>Solanaceae</taxon>
        <taxon>Nicotianoideae</taxon>
        <taxon>Nicotianeae</taxon>
        <taxon>Nicotiana</taxon>
    </lineage>
</organism>
<dbReference type="InterPro" id="IPR018289">
    <property type="entry name" value="MULE_transposase_dom"/>
</dbReference>
<evidence type="ECO:0000256" key="3">
    <source>
        <dbReference type="ARBA" id="ARBA00022833"/>
    </source>
</evidence>
<dbReference type="Pfam" id="PF03108">
    <property type="entry name" value="DBD_Tnp_Mut"/>
    <property type="match status" value="1"/>
</dbReference>
<dbReference type="SMART" id="SM00575">
    <property type="entry name" value="ZnF_PMZ"/>
    <property type="match status" value="1"/>
</dbReference>
<dbReference type="GO" id="GO:0008270">
    <property type="term" value="F:zinc ion binding"/>
    <property type="evidence" value="ECO:0007669"/>
    <property type="project" value="UniProtKB-KW"/>
</dbReference>
<accession>A0A1U7WXW5</accession>
<sequence length="763" mass="88215">MASLTVLLRHSGKWNDEGNYIDFSIEGILIKEYASFNDLVGSISNQLGIDLSTNTIKIQYNVEGNRTPMEIHNDMGYRVYVELKKENREFGMYPLCITTMEKELISGDGLNQGDIVQIDEAVQMYDSDTDDTLAIELANSGEAIGVFELHKDLIISKTNQKEVMAGQVYKDKATLKEVMENYAIAQRFQFRVDRSNAVSYALICISEDCDWRFKASSINKSELFKVREFNDNHTCPLKDKVYEQRQASSSLISGIIRTKLTNHKRKYTPRDIIDDVKSDLGVDVSYMLAWRAKEKAMNFLRGEPADSYKKLPGYLYTMDKTYPGSHIRMEKSSKNEFMYVYISLYAFIRGFDHCRPIVVVDGSHLKSYYTGTFVSASTLDGAAYGVIDSENDAAWTWFFEQFKIAYGVRENMCIVSDRNESIIKSVSRVYPDLPHCACIWHLWNNVYKKFKKSHAKLSEIYFSMAKAYTQTEFDSLMEKVEKVDIRVKEYLELAGYEKWARLYAPVNRGWTMTSNIAESINAALVSARELPIYDFLEEVRKMFGRWNCSNRKEATQTYKTLGKKYQEMLELNETMCTQLPVNFYEYLLELVNNIDEYSFSKKVEYKCIQIQTVDHYTVVPSTEYLHIVNDGGRNYTVCLLERKCVCGRFQIDELPCPHAWAILKSKFLMPEEYCSSYYKPSTIVMTYDVPVYPLPDKNDWNIPEHVAEEVVLPPKWKRPPGRPKKKRDKNLSELLLPKNQHSCSICGQGGHNKRTCRNAPRNK</sequence>
<keyword evidence="1" id="KW-0479">Metal-binding</keyword>
<reference evidence="7" key="2">
    <citation type="submission" date="2025-08" db="UniProtKB">
        <authorList>
            <consortium name="RefSeq"/>
        </authorList>
    </citation>
    <scope>IDENTIFICATION</scope>
    <source>
        <tissue evidence="7">Leaf</tissue>
    </source>
</reference>
<dbReference type="InterPro" id="IPR006564">
    <property type="entry name" value="Znf_PMZ"/>
</dbReference>
<name>A0A1U7WXW5_NICSY</name>
<dbReference type="AlphaFoldDB" id="A0A1U7WXW5"/>
<keyword evidence="2 4" id="KW-0863">Zinc-finger</keyword>
<gene>
    <name evidence="7" type="primary">LOC104228333</name>
</gene>
<dbReference type="InterPro" id="IPR007527">
    <property type="entry name" value="Znf_SWIM"/>
</dbReference>
<dbReference type="Pfam" id="PF10551">
    <property type="entry name" value="MULE"/>
    <property type="match status" value="1"/>
</dbReference>
<evidence type="ECO:0000256" key="1">
    <source>
        <dbReference type="ARBA" id="ARBA00022723"/>
    </source>
</evidence>
<dbReference type="PANTHER" id="PTHR31973">
    <property type="entry name" value="POLYPROTEIN, PUTATIVE-RELATED"/>
    <property type="match status" value="1"/>
</dbReference>
<dbReference type="Pfam" id="PF04434">
    <property type="entry name" value="SWIM"/>
    <property type="match status" value="1"/>
</dbReference>
<dbReference type="PROSITE" id="PS50966">
    <property type="entry name" value="ZF_SWIM"/>
    <property type="match status" value="1"/>
</dbReference>